<dbReference type="Pfam" id="PF12937">
    <property type="entry name" value="F-box-like"/>
    <property type="match status" value="1"/>
</dbReference>
<accession>A0A165GD44</accession>
<dbReference type="Pfam" id="PF13540">
    <property type="entry name" value="RCC1_2"/>
    <property type="match status" value="1"/>
</dbReference>
<dbReference type="EMBL" id="KV427610">
    <property type="protein sequence ID" value="KZT10184.1"/>
    <property type="molecule type" value="Genomic_DNA"/>
</dbReference>
<evidence type="ECO:0000313" key="4">
    <source>
        <dbReference type="Proteomes" id="UP000076871"/>
    </source>
</evidence>
<proteinExistence type="predicted"/>
<keyword evidence="4" id="KW-1185">Reference proteome</keyword>
<dbReference type="InterPro" id="IPR000408">
    <property type="entry name" value="Reg_chr_condens"/>
</dbReference>
<gene>
    <name evidence="3" type="ORF">LAESUDRAFT_722358</name>
</gene>
<evidence type="ECO:0000259" key="2">
    <source>
        <dbReference type="Pfam" id="PF12937"/>
    </source>
</evidence>
<dbReference type="AlphaFoldDB" id="A0A165GD44"/>
<dbReference type="Proteomes" id="UP000076871">
    <property type="component" value="Unassembled WGS sequence"/>
</dbReference>
<organism evidence="3 4">
    <name type="scientific">Laetiporus sulphureus 93-53</name>
    <dbReference type="NCBI Taxonomy" id="1314785"/>
    <lineage>
        <taxon>Eukaryota</taxon>
        <taxon>Fungi</taxon>
        <taxon>Dikarya</taxon>
        <taxon>Basidiomycota</taxon>
        <taxon>Agaricomycotina</taxon>
        <taxon>Agaricomycetes</taxon>
        <taxon>Polyporales</taxon>
        <taxon>Laetiporus</taxon>
    </lineage>
</organism>
<dbReference type="PROSITE" id="PS50012">
    <property type="entry name" value="RCC1_3"/>
    <property type="match status" value="2"/>
</dbReference>
<dbReference type="PANTHER" id="PTHR45982">
    <property type="entry name" value="REGULATOR OF CHROMOSOME CONDENSATION"/>
    <property type="match status" value="1"/>
</dbReference>
<feature type="repeat" description="RCC1" evidence="1">
    <location>
        <begin position="76"/>
        <end position="135"/>
    </location>
</feature>
<feature type="domain" description="F-box" evidence="2">
    <location>
        <begin position="4"/>
        <end position="46"/>
    </location>
</feature>
<dbReference type="GO" id="GO:0005737">
    <property type="term" value="C:cytoplasm"/>
    <property type="evidence" value="ECO:0007669"/>
    <property type="project" value="TreeGrafter"/>
</dbReference>
<dbReference type="GO" id="GO:0005085">
    <property type="term" value="F:guanyl-nucleotide exchange factor activity"/>
    <property type="evidence" value="ECO:0007669"/>
    <property type="project" value="TreeGrafter"/>
</dbReference>
<protein>
    <submittedName>
        <fullName evidence="3">RCC1/BLIP-II</fullName>
    </submittedName>
</protein>
<sequence length="623" mass="68620">MVTLSDLPLELFLDNILPLLHIRDLLNFSCTSRHFYELASDETFWHGKIEQDFNFTGAETARNTGWKFLYKRFSRPRVYVWGERTHGRLGLTDGNIPDTAIRRDGVPYPVQLRIPHVRIVNIVAGGMSFHALDSDGNMYVWGTLDGLGGALRSEGFSTSSKKADHPMRLSLPVKIRSISCGRLHCAALDASAGVWTFTSWGRPFRLGSPLLDKSTPESMPVQVESGWAFSTVLVESGDVFVWWPFSGRIHEAVAAKNEELDVRPETRALPTDQHPDVIPCCTWELRDIDPVRLPAIPSGDLPCIEGTSLSEEQMSKETKLIKIAGMDNALVGLTNKGHVLRYDMLAGEDTYSRGHWQYLPEFSEVKKVRAHPAFVEGDKKPEPPETMLITHVSAQFHTFFAYSTGTRSVVLMGKPPEGHQFAPQPQAPTPAIHPIILPGLQNRGVISVVLGDYHYGALTSDGKLLTWGAFSKGALGLGDPTTIPLGQPGGFTNEAQQRQAATRLGMLRAPPPEVTLPTEVRFDHGENRRKERYCFAATAAGWHMGALVIDLEPDEEGPAEDSVQDMPGAYPAVHVSPNPPSSIGLQPPGEYPMLPFGRGVRPFRLGFPARGMWRGEGRGRGGS</sequence>
<name>A0A165GD44_9APHY</name>
<dbReference type="InterPro" id="IPR009091">
    <property type="entry name" value="RCC1/BLIP-II"/>
</dbReference>
<dbReference type="RefSeq" id="XP_040767924.1">
    <property type="nucleotide sequence ID" value="XM_040908194.1"/>
</dbReference>
<dbReference type="InParanoid" id="A0A165GD44"/>
<dbReference type="STRING" id="1314785.A0A165GD44"/>
<dbReference type="Gene3D" id="2.130.10.30">
    <property type="entry name" value="Regulator of chromosome condensation 1/beta-lactamase-inhibitor protein II"/>
    <property type="match status" value="2"/>
</dbReference>
<dbReference type="GeneID" id="63825223"/>
<dbReference type="OrthoDB" id="61110at2759"/>
<dbReference type="SUPFAM" id="SSF81383">
    <property type="entry name" value="F-box domain"/>
    <property type="match status" value="1"/>
</dbReference>
<reference evidence="3 4" key="1">
    <citation type="journal article" date="2016" name="Mol. Biol. Evol.">
        <title>Comparative Genomics of Early-Diverging Mushroom-Forming Fungi Provides Insights into the Origins of Lignocellulose Decay Capabilities.</title>
        <authorList>
            <person name="Nagy L.G."/>
            <person name="Riley R."/>
            <person name="Tritt A."/>
            <person name="Adam C."/>
            <person name="Daum C."/>
            <person name="Floudas D."/>
            <person name="Sun H."/>
            <person name="Yadav J.S."/>
            <person name="Pangilinan J."/>
            <person name="Larsson K.H."/>
            <person name="Matsuura K."/>
            <person name="Barry K."/>
            <person name="Labutti K."/>
            <person name="Kuo R."/>
            <person name="Ohm R.A."/>
            <person name="Bhattacharya S.S."/>
            <person name="Shirouzu T."/>
            <person name="Yoshinaga Y."/>
            <person name="Martin F.M."/>
            <person name="Grigoriev I.V."/>
            <person name="Hibbett D.S."/>
        </authorList>
    </citation>
    <scope>NUCLEOTIDE SEQUENCE [LARGE SCALE GENOMIC DNA]</scope>
    <source>
        <strain evidence="3 4">93-53</strain>
    </source>
</reference>
<evidence type="ECO:0000313" key="3">
    <source>
        <dbReference type="EMBL" id="KZT10184.1"/>
    </source>
</evidence>
<evidence type="ECO:0000256" key="1">
    <source>
        <dbReference type="PROSITE-ProRule" id="PRU00235"/>
    </source>
</evidence>
<dbReference type="InterPro" id="IPR001810">
    <property type="entry name" value="F-box_dom"/>
</dbReference>
<dbReference type="InterPro" id="IPR036047">
    <property type="entry name" value="F-box-like_dom_sf"/>
</dbReference>
<feature type="repeat" description="RCC1" evidence="1">
    <location>
        <begin position="136"/>
        <end position="191"/>
    </location>
</feature>
<dbReference type="InterPro" id="IPR051553">
    <property type="entry name" value="Ran_GTPase-activating"/>
</dbReference>
<dbReference type="PANTHER" id="PTHR45982:SF3">
    <property type="entry name" value="F-BOX PROTEIN POF9"/>
    <property type="match status" value="1"/>
</dbReference>
<dbReference type="Gene3D" id="1.20.1280.50">
    <property type="match status" value="1"/>
</dbReference>
<dbReference type="SUPFAM" id="SSF50985">
    <property type="entry name" value="RCC1/BLIP-II"/>
    <property type="match status" value="1"/>
</dbReference>